<feature type="region of interest" description="Disordered" evidence="7">
    <location>
        <begin position="316"/>
        <end position="343"/>
    </location>
</feature>
<dbReference type="PATRIC" id="fig|66876.3.peg.2350"/>
<gene>
    <name evidence="9" type="ORF">ADL29_10775</name>
</gene>
<comment type="similarity">
    <text evidence="2">Belongs to the TfdA dioxygenase family.</text>
</comment>
<feature type="compositionally biased region" description="Polar residues" evidence="7">
    <location>
        <begin position="332"/>
        <end position="343"/>
    </location>
</feature>
<evidence type="ECO:0000256" key="7">
    <source>
        <dbReference type="SAM" id="MobiDB-lite"/>
    </source>
</evidence>
<evidence type="ECO:0000313" key="9">
    <source>
        <dbReference type="EMBL" id="KPC64726.1"/>
    </source>
</evidence>
<dbReference type="InterPro" id="IPR042098">
    <property type="entry name" value="TauD-like_sf"/>
</dbReference>
<dbReference type="PANTHER" id="PTHR30468:SF5">
    <property type="entry name" value="ALPHA-KETOGLUTARATE-DEPENDENT SULFATE ESTER DIOXYGENASE"/>
    <property type="match status" value="1"/>
</dbReference>
<name>A0A0N0XXJ0_9ACTN</name>
<comment type="cofactor">
    <cofactor evidence="1">
        <name>Fe(2+)</name>
        <dbReference type="ChEBI" id="CHEBI:29033"/>
    </cofactor>
</comment>
<evidence type="ECO:0000256" key="4">
    <source>
        <dbReference type="ARBA" id="ARBA00022964"/>
    </source>
</evidence>
<dbReference type="GO" id="GO:0005737">
    <property type="term" value="C:cytoplasm"/>
    <property type="evidence" value="ECO:0007669"/>
    <property type="project" value="TreeGrafter"/>
</dbReference>
<keyword evidence="5" id="KW-0560">Oxidoreductase</keyword>
<dbReference type="InterPro" id="IPR003819">
    <property type="entry name" value="TauD/TfdA-like"/>
</dbReference>
<evidence type="ECO:0000256" key="5">
    <source>
        <dbReference type="ARBA" id="ARBA00023002"/>
    </source>
</evidence>
<dbReference type="Proteomes" id="UP000037982">
    <property type="component" value="Unassembled WGS sequence"/>
</dbReference>
<evidence type="ECO:0000256" key="2">
    <source>
        <dbReference type="ARBA" id="ARBA00005896"/>
    </source>
</evidence>
<dbReference type="InterPro" id="IPR051323">
    <property type="entry name" value="AtsK-like"/>
</dbReference>
<dbReference type="Pfam" id="PF02668">
    <property type="entry name" value="TauD"/>
    <property type="match status" value="1"/>
</dbReference>
<keyword evidence="10" id="KW-1185">Reference proteome</keyword>
<keyword evidence="3" id="KW-0479">Metal-binding</keyword>
<dbReference type="PANTHER" id="PTHR30468">
    <property type="entry name" value="ALPHA-KETOGLUTARATE-DEPENDENT SULFONATE DIOXYGENASE"/>
    <property type="match status" value="1"/>
</dbReference>
<evidence type="ECO:0000256" key="6">
    <source>
        <dbReference type="ARBA" id="ARBA00023004"/>
    </source>
</evidence>
<evidence type="ECO:0000256" key="3">
    <source>
        <dbReference type="ARBA" id="ARBA00022723"/>
    </source>
</evidence>
<organism evidence="9 10">
    <name type="scientific">Streptomyces chattanoogensis</name>
    <dbReference type="NCBI Taxonomy" id="66876"/>
    <lineage>
        <taxon>Bacteria</taxon>
        <taxon>Bacillati</taxon>
        <taxon>Actinomycetota</taxon>
        <taxon>Actinomycetes</taxon>
        <taxon>Kitasatosporales</taxon>
        <taxon>Streptomycetaceae</taxon>
        <taxon>Streptomyces</taxon>
    </lineage>
</organism>
<evidence type="ECO:0000259" key="8">
    <source>
        <dbReference type="Pfam" id="PF02668"/>
    </source>
</evidence>
<dbReference type="EMBL" id="LGKG01000079">
    <property type="protein sequence ID" value="KPC64726.1"/>
    <property type="molecule type" value="Genomic_DNA"/>
</dbReference>
<reference evidence="10" key="1">
    <citation type="submission" date="2015-07" db="EMBL/GenBank/DDBJ databases">
        <authorList>
            <person name="Ju K.-S."/>
            <person name="Doroghazi J.R."/>
            <person name="Metcalf W.W."/>
        </authorList>
    </citation>
    <scope>NUCLEOTIDE SEQUENCE [LARGE SCALE GENOMIC DNA]</scope>
    <source>
        <strain evidence="10">NRRL ISP-5002</strain>
    </source>
</reference>
<sequence length="343" mass="38499">MEQDRGGRSMAREFSRIDVRRVAGRIGADIRGVDLMAMGKCDSDTMTEIRAALLHHKVIFFREQNLNHAAHVDFARRFGEVTRLPGPQHGTHPEGFPEILIVDPDAKGTRNGLRFEERLYRKSLRHDSGWHVDIASVVNPPAISVLRCEVATERGGDTQWTNLVAAYEGMTRPLQQLADNLRAEHGLHAGVRLLFSDDEDLEIIRKRVKDTTVSLHPVVRVHPETKQKALFLPPASVSHIAGVLPWESDGILGLLFAHISRPEYTVRHRWKPGDVAVWDNRAVAHLQPADLHNTDYRRRMYRVLVLGDRPVGPDGFVSETVRGEPLEPFTGTGESDTTGPMPE</sequence>
<proteinExistence type="inferred from homology"/>
<feature type="domain" description="TauD/TfdA-like" evidence="8">
    <location>
        <begin position="19"/>
        <end position="303"/>
    </location>
</feature>
<accession>A0A0N0XXJ0</accession>
<dbReference type="GO" id="GO:0016706">
    <property type="term" value="F:2-oxoglutarate-dependent dioxygenase activity"/>
    <property type="evidence" value="ECO:0007669"/>
    <property type="project" value="TreeGrafter"/>
</dbReference>
<comment type="caution">
    <text evidence="9">The sequence shown here is derived from an EMBL/GenBank/DDBJ whole genome shotgun (WGS) entry which is preliminary data.</text>
</comment>
<evidence type="ECO:0000256" key="1">
    <source>
        <dbReference type="ARBA" id="ARBA00001954"/>
    </source>
</evidence>
<protein>
    <submittedName>
        <fullName evidence="9">Taurine dioxygenase</fullName>
    </submittedName>
</protein>
<dbReference type="Gene3D" id="3.60.130.10">
    <property type="entry name" value="Clavaminate synthase-like"/>
    <property type="match status" value="1"/>
</dbReference>
<evidence type="ECO:0000313" key="10">
    <source>
        <dbReference type="Proteomes" id="UP000037982"/>
    </source>
</evidence>
<dbReference type="SUPFAM" id="SSF51197">
    <property type="entry name" value="Clavaminate synthase-like"/>
    <property type="match status" value="1"/>
</dbReference>
<keyword evidence="4 9" id="KW-0223">Dioxygenase</keyword>
<keyword evidence="6" id="KW-0408">Iron</keyword>
<dbReference type="GO" id="GO:0046872">
    <property type="term" value="F:metal ion binding"/>
    <property type="evidence" value="ECO:0007669"/>
    <property type="project" value="UniProtKB-KW"/>
</dbReference>
<dbReference type="AlphaFoldDB" id="A0A0N0XXJ0"/>